<feature type="compositionally biased region" description="Basic and acidic residues" evidence="1">
    <location>
        <begin position="833"/>
        <end position="843"/>
    </location>
</feature>
<sequence>MIIAGMNNRPPMLEKSIYDSWKSRMELYIKIRENERMIFNSVLNGPLVWPTIIKENDTTRIKKYEELSVSGKLQADYDLKASNIVLQGLPPDVLPPEWRKFVTDVKLARDLHTTSFDELYSYLEQHETHANETRLVVPMFSQRDDPIACLNKAIDFLSAVAALRVTVQQVQGKYGQSYVGTSYKGNELSLRGQGTLYGLRKKEMLAEVQESDQILDEEQLAILADLGIPNCQAAQTSILNTTAFQTEDLDAYDSNCNDISNAKAILMANLSIYGSDVISEDKSYNNQNALEILEYFKNNNLKASLQAKDTTICKLKEHIKSMRENNKEEKVKQEMDEIGTINIKLEHSVAKLLSKNKRLHKEIEHLNNIYKDQFDWIKKTRALSNEYCESLIAQLNSKFMENADLKRHIQEKPYNLPTKNDWDHLFQPMFDECFNPPPSAISPIQVGATPRDVDIADSPMSTSIDHDAPSTNPSCSVSTNKQLQTDVMWCYFDAFLTLLEPKNYKEEMLKPSWIDPIQEEIHEFERLQVWELLPCSDLVMLIKLKWIFKFKKEECGSILKNKARLVSKGYRQEEGTYFEESFAPISRIEAIRIFIANAATNNMTIYQMDVKMAFLNDIFTKAFPQEIFNFLVEKLGMKSMSPEMQSLAEEEDETMTTTVVQQFALDNASVPLENRVEVGKCNLRIHPTKTQKEPTYQVVLDALTLTTYYPAFLITANILEIYMHQFWFTINRDFDELPSDEEIVSFIKELSHKGNIKSITDCLQSYKTYLAYATGPTTPKKARKFKKPTSPSMKRTLITVEEGEPKPAKKIGDSDDEANIQGDDEDFQDSYDEPQHANDERTNFENQETNDDVGTKKSLTLHHDKN</sequence>
<dbReference type="InterPro" id="IPR013103">
    <property type="entry name" value="RVT_2"/>
</dbReference>
<protein>
    <submittedName>
        <fullName evidence="3">Retrovirus-related Pol polyprotein from transposon TNT 1-94</fullName>
    </submittedName>
</protein>
<dbReference type="EMBL" id="BKCJ010007881">
    <property type="protein sequence ID" value="GEU79484.1"/>
    <property type="molecule type" value="Genomic_DNA"/>
</dbReference>
<dbReference type="AlphaFoldDB" id="A0A6L2N4K0"/>
<reference evidence="3" key="1">
    <citation type="journal article" date="2019" name="Sci. Rep.">
        <title>Draft genome of Tanacetum cinerariifolium, the natural source of mosquito coil.</title>
        <authorList>
            <person name="Yamashiro T."/>
            <person name="Shiraishi A."/>
            <person name="Satake H."/>
            <person name="Nakayama K."/>
        </authorList>
    </citation>
    <scope>NUCLEOTIDE SEQUENCE</scope>
</reference>
<feature type="region of interest" description="Disordered" evidence="1">
    <location>
        <begin position="778"/>
        <end position="866"/>
    </location>
</feature>
<name>A0A6L2N4K0_TANCI</name>
<proteinExistence type="predicted"/>
<feature type="domain" description="Reverse transcriptase Ty1/copia-type" evidence="2">
    <location>
        <begin position="529"/>
        <end position="617"/>
    </location>
</feature>
<accession>A0A6L2N4K0</accession>
<feature type="compositionally biased region" description="Acidic residues" evidence="1">
    <location>
        <begin position="814"/>
        <end position="832"/>
    </location>
</feature>
<evidence type="ECO:0000313" key="3">
    <source>
        <dbReference type="EMBL" id="GEU79484.1"/>
    </source>
</evidence>
<comment type="caution">
    <text evidence="3">The sequence shown here is derived from an EMBL/GenBank/DDBJ whole genome shotgun (WGS) entry which is preliminary data.</text>
</comment>
<evidence type="ECO:0000259" key="2">
    <source>
        <dbReference type="Pfam" id="PF07727"/>
    </source>
</evidence>
<gene>
    <name evidence="3" type="ORF">Tci_051462</name>
</gene>
<feature type="compositionally biased region" description="Basic and acidic residues" evidence="1">
    <location>
        <begin position="803"/>
        <end position="813"/>
    </location>
</feature>
<dbReference type="Pfam" id="PF07727">
    <property type="entry name" value="RVT_2"/>
    <property type="match status" value="1"/>
</dbReference>
<organism evidence="3">
    <name type="scientific">Tanacetum cinerariifolium</name>
    <name type="common">Dalmatian daisy</name>
    <name type="synonym">Chrysanthemum cinerariifolium</name>
    <dbReference type="NCBI Taxonomy" id="118510"/>
    <lineage>
        <taxon>Eukaryota</taxon>
        <taxon>Viridiplantae</taxon>
        <taxon>Streptophyta</taxon>
        <taxon>Embryophyta</taxon>
        <taxon>Tracheophyta</taxon>
        <taxon>Spermatophyta</taxon>
        <taxon>Magnoliopsida</taxon>
        <taxon>eudicotyledons</taxon>
        <taxon>Gunneridae</taxon>
        <taxon>Pentapetalae</taxon>
        <taxon>asterids</taxon>
        <taxon>campanulids</taxon>
        <taxon>Asterales</taxon>
        <taxon>Asteraceae</taxon>
        <taxon>Asteroideae</taxon>
        <taxon>Anthemideae</taxon>
        <taxon>Anthemidinae</taxon>
        <taxon>Tanacetum</taxon>
    </lineage>
</organism>
<evidence type="ECO:0000256" key="1">
    <source>
        <dbReference type="SAM" id="MobiDB-lite"/>
    </source>
</evidence>